<organism evidence="11">
    <name type="scientific">Hirondellea gigas</name>
    <dbReference type="NCBI Taxonomy" id="1518452"/>
    <lineage>
        <taxon>Eukaryota</taxon>
        <taxon>Metazoa</taxon>
        <taxon>Ecdysozoa</taxon>
        <taxon>Arthropoda</taxon>
        <taxon>Crustacea</taxon>
        <taxon>Multicrustacea</taxon>
        <taxon>Malacostraca</taxon>
        <taxon>Eumalacostraca</taxon>
        <taxon>Peracarida</taxon>
        <taxon>Amphipoda</taxon>
        <taxon>Amphilochidea</taxon>
        <taxon>Lysianassida</taxon>
        <taxon>Lysianassidira</taxon>
        <taxon>Lysianassoidea</taxon>
        <taxon>Lysianassidae</taxon>
        <taxon>Hirondellea</taxon>
    </lineage>
</organism>
<dbReference type="SUPFAM" id="SSF56645">
    <property type="entry name" value="Acyl-CoA dehydrogenase NM domain-like"/>
    <property type="match status" value="1"/>
</dbReference>
<comment type="similarity">
    <text evidence="2 7">Belongs to the acyl-CoA dehydrogenase family.</text>
</comment>
<comment type="catalytic activity">
    <reaction evidence="6">
        <text>(2S)-2-methylbutanoyl-CoA + oxidized [electron-transfer flavoprotein] + H(+) = (2E)-2-methylbut-2-enoyl-CoA + reduced [electron-transfer flavoprotein]</text>
        <dbReference type="Rhea" id="RHEA:48256"/>
        <dbReference type="Rhea" id="RHEA-COMP:10685"/>
        <dbReference type="Rhea" id="RHEA-COMP:10686"/>
        <dbReference type="ChEBI" id="CHEBI:15378"/>
        <dbReference type="ChEBI" id="CHEBI:57337"/>
        <dbReference type="ChEBI" id="CHEBI:57692"/>
        <dbReference type="ChEBI" id="CHEBI:58307"/>
        <dbReference type="ChEBI" id="CHEBI:88166"/>
    </reaction>
    <physiologicalReaction direction="left-to-right" evidence="6">
        <dbReference type="Rhea" id="RHEA:48257"/>
    </physiologicalReaction>
</comment>
<dbReference type="GO" id="GO:0050660">
    <property type="term" value="F:flavin adenine dinucleotide binding"/>
    <property type="evidence" value="ECO:0007669"/>
    <property type="project" value="InterPro"/>
</dbReference>
<dbReference type="Pfam" id="PF02770">
    <property type="entry name" value="Acyl-CoA_dh_M"/>
    <property type="match status" value="1"/>
</dbReference>
<evidence type="ECO:0000259" key="9">
    <source>
        <dbReference type="Pfam" id="PF02770"/>
    </source>
</evidence>
<dbReference type="InterPro" id="IPR046373">
    <property type="entry name" value="Acyl-CoA_Oxase/DH_mid-dom_sf"/>
</dbReference>
<evidence type="ECO:0000256" key="2">
    <source>
        <dbReference type="ARBA" id="ARBA00009347"/>
    </source>
</evidence>
<evidence type="ECO:0000256" key="3">
    <source>
        <dbReference type="ARBA" id="ARBA00022630"/>
    </source>
</evidence>
<dbReference type="PANTHER" id="PTHR43884">
    <property type="entry name" value="ACYL-COA DEHYDROGENASE"/>
    <property type="match status" value="1"/>
</dbReference>
<feature type="domain" description="Acyl-CoA oxidase/dehydrogenase middle" evidence="9">
    <location>
        <begin position="174"/>
        <end position="271"/>
    </location>
</feature>
<name>A0A6A7FNF0_9CRUS</name>
<dbReference type="SUPFAM" id="SSF47203">
    <property type="entry name" value="Acyl-CoA dehydrogenase C-terminal domain-like"/>
    <property type="match status" value="1"/>
</dbReference>
<dbReference type="Gene3D" id="2.40.110.10">
    <property type="entry name" value="Butyryl-CoA Dehydrogenase, subunit A, domain 2"/>
    <property type="match status" value="1"/>
</dbReference>
<dbReference type="Gene3D" id="1.20.140.10">
    <property type="entry name" value="Butyryl-CoA Dehydrogenase, subunit A, domain 3"/>
    <property type="match status" value="1"/>
</dbReference>
<dbReference type="PANTHER" id="PTHR43884:SF12">
    <property type="entry name" value="ISOVALERYL-COA DEHYDROGENASE, MITOCHONDRIAL-RELATED"/>
    <property type="match status" value="1"/>
</dbReference>
<dbReference type="InterPro" id="IPR036250">
    <property type="entry name" value="AcylCo_DH-like_C"/>
</dbReference>
<keyword evidence="3 7" id="KW-0285">Flavoprotein</keyword>
<dbReference type="InterPro" id="IPR009075">
    <property type="entry name" value="AcylCo_DH/oxidase_C"/>
</dbReference>
<dbReference type="InterPro" id="IPR037069">
    <property type="entry name" value="AcylCoA_DH/ox_N_sf"/>
</dbReference>
<evidence type="ECO:0000313" key="11">
    <source>
        <dbReference type="EMBL" id="LAC19653.1"/>
    </source>
</evidence>
<evidence type="ECO:0000256" key="4">
    <source>
        <dbReference type="ARBA" id="ARBA00022827"/>
    </source>
</evidence>
<protein>
    <submittedName>
        <fullName evidence="11">Long-chain specific acyl-CoA dehydrogenase</fullName>
    </submittedName>
</protein>
<dbReference type="Gene3D" id="1.10.540.10">
    <property type="entry name" value="Acyl-CoA dehydrogenase/oxidase, N-terminal domain"/>
    <property type="match status" value="1"/>
</dbReference>
<evidence type="ECO:0000256" key="7">
    <source>
        <dbReference type="RuleBase" id="RU362125"/>
    </source>
</evidence>
<reference evidence="11" key="1">
    <citation type="submission" date="2017-11" db="EMBL/GenBank/DDBJ databases">
        <title>The sensing device of the deep-sea amphipod.</title>
        <authorList>
            <person name="Kobayashi H."/>
            <person name="Nagahama T."/>
            <person name="Arai W."/>
            <person name="Sasagawa Y."/>
            <person name="Umeda M."/>
            <person name="Hayashi T."/>
            <person name="Nikaido I."/>
            <person name="Watanabe H."/>
            <person name="Oguri K."/>
            <person name="Kitazato H."/>
            <person name="Fujioka K."/>
            <person name="Kido Y."/>
            <person name="Takami H."/>
        </authorList>
    </citation>
    <scope>NUCLEOTIDE SEQUENCE</scope>
    <source>
        <tissue evidence="11">Whole body</tissue>
    </source>
</reference>
<keyword evidence="4 7" id="KW-0274">FAD</keyword>
<dbReference type="Pfam" id="PF02771">
    <property type="entry name" value="Acyl-CoA_dh_N"/>
    <property type="match status" value="1"/>
</dbReference>
<dbReference type="InterPro" id="IPR006089">
    <property type="entry name" value="Acyl-CoA_DH_CS"/>
</dbReference>
<dbReference type="PROSITE" id="PS00072">
    <property type="entry name" value="ACYL_COA_DH_1"/>
    <property type="match status" value="1"/>
</dbReference>
<dbReference type="FunFam" id="1.20.140.10:FF:000001">
    <property type="entry name" value="Acyl-CoA dehydrogenase"/>
    <property type="match status" value="1"/>
</dbReference>
<comment type="cofactor">
    <cofactor evidence="1 7">
        <name>FAD</name>
        <dbReference type="ChEBI" id="CHEBI:57692"/>
    </cofactor>
</comment>
<dbReference type="GO" id="GO:0003995">
    <property type="term" value="F:acyl-CoA dehydrogenase activity"/>
    <property type="evidence" value="ECO:0007669"/>
    <property type="project" value="InterPro"/>
</dbReference>
<dbReference type="FunFam" id="2.40.110.10:FF:000002">
    <property type="entry name" value="Acyl-CoA dehydrogenase fadE12"/>
    <property type="match status" value="1"/>
</dbReference>
<feature type="domain" description="Acyl-CoA dehydrogenase/oxidase C-terminal" evidence="8">
    <location>
        <begin position="283"/>
        <end position="430"/>
    </location>
</feature>
<evidence type="ECO:0000259" key="10">
    <source>
        <dbReference type="Pfam" id="PF02771"/>
    </source>
</evidence>
<dbReference type="EMBL" id="IACT01000220">
    <property type="protein sequence ID" value="LAC19653.1"/>
    <property type="molecule type" value="mRNA"/>
</dbReference>
<feature type="domain" description="Acyl-CoA dehydrogenase/oxidase N-terminal" evidence="10">
    <location>
        <begin position="60"/>
        <end position="169"/>
    </location>
</feature>
<sequence>MSAFARKSLSTIRPISNFLNNPAFGSGRQFSTYNALLCHRKAAGQSDSMMEIGSRSTFNADHDILRTSARKFFNEEVLPDHSKWCIVGQVPKELWQKAGALGFLGTDTPEEHGGLGGDFKDAAIIMEEQSYVNCSGPGFALHSQIVMPYITHYGTKDQVDKFIPDMVAGNKIGAIAMTEPGAGSDLQGVQTNAKRDGDDWILNGSKTYITNGYMSDVVIVVAVTNPEAKSRAHGISLFLVEEGMKGFSKGKPLQKMGLKAQDTCELFFEDVRMPSSALLGKLNHGFYELMQELPQERLLIGIMSTANCEWMFETTREYVKQRKAFGKTLAHLQTVQHKLAEIKSQVCMMRAFTDQCIELHTIGKLDSAFASMNKYITSDIQNKIAADCVQLHGGAGYMSEYPICQAYLDARVQSIYGGANEIMKELIGRTCVA</sequence>
<evidence type="ECO:0000256" key="6">
    <source>
        <dbReference type="ARBA" id="ARBA00049552"/>
    </source>
</evidence>
<dbReference type="InterPro" id="IPR013786">
    <property type="entry name" value="AcylCoA_DH/ox_N"/>
</dbReference>
<dbReference type="Pfam" id="PF00441">
    <property type="entry name" value="Acyl-CoA_dh_1"/>
    <property type="match status" value="1"/>
</dbReference>
<accession>A0A6A7FNF0</accession>
<keyword evidence="5 7" id="KW-0560">Oxidoreductase</keyword>
<evidence type="ECO:0000256" key="5">
    <source>
        <dbReference type="ARBA" id="ARBA00023002"/>
    </source>
</evidence>
<dbReference type="InterPro" id="IPR009100">
    <property type="entry name" value="AcylCoA_DH/oxidase_NM_dom_sf"/>
</dbReference>
<evidence type="ECO:0000259" key="8">
    <source>
        <dbReference type="Pfam" id="PF00441"/>
    </source>
</evidence>
<dbReference type="AlphaFoldDB" id="A0A6A7FNF0"/>
<proteinExistence type="evidence at transcript level"/>
<evidence type="ECO:0000256" key="1">
    <source>
        <dbReference type="ARBA" id="ARBA00001974"/>
    </source>
</evidence>
<dbReference type="InterPro" id="IPR006091">
    <property type="entry name" value="Acyl-CoA_Oxase/DH_mid-dom"/>
</dbReference>